<dbReference type="Proteomes" id="UP000297280">
    <property type="component" value="Unassembled WGS sequence"/>
</dbReference>
<comment type="caution">
    <text evidence="2">The sequence shown here is derived from an EMBL/GenBank/DDBJ whole genome shotgun (WGS) entry which is preliminary data.</text>
</comment>
<reference evidence="2 3" key="1">
    <citation type="submission" date="2017-12" db="EMBL/GenBank/DDBJ databases">
        <title>Comparative genomics of Botrytis spp.</title>
        <authorList>
            <person name="Valero-Jimenez C.A."/>
            <person name="Tapia P."/>
            <person name="Veloso J."/>
            <person name="Silva-Moreno E."/>
            <person name="Staats M."/>
            <person name="Valdes J.H."/>
            <person name="Van Kan J.A.L."/>
        </authorList>
    </citation>
    <scope>NUCLEOTIDE SEQUENCE [LARGE SCALE GENOMIC DNA]</scope>
    <source>
        <strain evidence="2 3">MUCL3349</strain>
    </source>
</reference>
<evidence type="ECO:0008006" key="4">
    <source>
        <dbReference type="Google" id="ProtNLM"/>
    </source>
</evidence>
<evidence type="ECO:0000256" key="1">
    <source>
        <dbReference type="SAM" id="SignalP"/>
    </source>
</evidence>
<evidence type="ECO:0000313" key="3">
    <source>
        <dbReference type="Proteomes" id="UP000297280"/>
    </source>
</evidence>
<name>A0A4Z1KW11_9HELO</name>
<keyword evidence="3" id="KW-1185">Reference proteome</keyword>
<accession>A0A4Z1KW11</accession>
<gene>
    <name evidence="2" type="ORF">BPOR_0152g00020</name>
</gene>
<keyword evidence="1" id="KW-0732">Signal</keyword>
<feature type="chain" id="PRO_5021260742" description="Secreted protein" evidence="1">
    <location>
        <begin position="17"/>
        <end position="68"/>
    </location>
</feature>
<sequence length="68" mass="7459">MTSLLIALVTAPALLATNGSIRQGQTKDRKEEHRVQRYSLITSCVEASPLGLEDGHRQIVLRDSKVSV</sequence>
<dbReference type="AlphaFoldDB" id="A0A4Z1KW11"/>
<dbReference type="EMBL" id="PQXO01000152">
    <property type="protein sequence ID" value="TGO88596.1"/>
    <property type="molecule type" value="Genomic_DNA"/>
</dbReference>
<feature type="signal peptide" evidence="1">
    <location>
        <begin position="1"/>
        <end position="16"/>
    </location>
</feature>
<dbReference type="STRING" id="87229.A0A4Z1KW11"/>
<organism evidence="2 3">
    <name type="scientific">Botrytis porri</name>
    <dbReference type="NCBI Taxonomy" id="87229"/>
    <lineage>
        <taxon>Eukaryota</taxon>
        <taxon>Fungi</taxon>
        <taxon>Dikarya</taxon>
        <taxon>Ascomycota</taxon>
        <taxon>Pezizomycotina</taxon>
        <taxon>Leotiomycetes</taxon>
        <taxon>Helotiales</taxon>
        <taxon>Sclerotiniaceae</taxon>
        <taxon>Botrytis</taxon>
    </lineage>
</organism>
<protein>
    <recommendedName>
        <fullName evidence="4">Secreted protein</fullName>
    </recommendedName>
</protein>
<proteinExistence type="predicted"/>
<evidence type="ECO:0000313" key="2">
    <source>
        <dbReference type="EMBL" id="TGO88596.1"/>
    </source>
</evidence>